<accession>A0A061AAQ4</accession>
<keyword evidence="1" id="KW-1133">Transmembrane helix</keyword>
<evidence type="ECO:0000256" key="1">
    <source>
        <dbReference type="SAM" id="Phobius"/>
    </source>
</evidence>
<dbReference type="InParanoid" id="A0A061AAQ4"/>
<keyword evidence="3" id="KW-1185">Reference proteome</keyword>
<dbReference type="KEGG" id="aoc:Aocu_08500"/>
<keyword evidence="1" id="KW-0472">Membrane</keyword>
<dbReference type="AlphaFoldDB" id="A0A061AAQ4"/>
<proteinExistence type="predicted"/>
<dbReference type="HOGENOM" id="CLU_1479010_0_0_14"/>
<feature type="transmembrane region" description="Helical" evidence="1">
    <location>
        <begin position="17"/>
        <end position="36"/>
    </location>
</feature>
<dbReference type="Proteomes" id="UP000032434">
    <property type="component" value="Chromosome 1"/>
</dbReference>
<name>A0A061AAQ4_9MOLU</name>
<dbReference type="PATRIC" id="fig|35623.3.peg.850"/>
<evidence type="ECO:0000313" key="2">
    <source>
        <dbReference type="EMBL" id="CDR30923.1"/>
    </source>
</evidence>
<organism evidence="2 3">
    <name type="scientific">Acholeplasma oculi</name>
    <dbReference type="NCBI Taxonomy" id="35623"/>
    <lineage>
        <taxon>Bacteria</taxon>
        <taxon>Bacillati</taxon>
        <taxon>Mycoplasmatota</taxon>
        <taxon>Mollicutes</taxon>
        <taxon>Acholeplasmatales</taxon>
        <taxon>Acholeplasmataceae</taxon>
        <taxon>Acholeplasma</taxon>
    </lineage>
</organism>
<keyword evidence="1" id="KW-0812">Transmembrane</keyword>
<sequence>MYQNSRPSTNFVLRGNILMYKKIFIMILFIILLSGCTNHNEIKSRIDYFSGVKMPAEAEILYSYIDTSVGAQGHGAQYSVFSFKEVDEDFFTSEYSYGGQHYWTSPEGVKHYRETFSGVLSFAEGRLTENQESDVDHLVWQKDIPSKYAPSWDKKYIYYVENLTIMVYFEESKTLIYIYLGY</sequence>
<gene>
    <name evidence="2" type="ORF">Aocu_08500</name>
</gene>
<dbReference type="EMBL" id="LK028559">
    <property type="protein sequence ID" value="CDR30923.1"/>
    <property type="molecule type" value="Genomic_DNA"/>
</dbReference>
<reference evidence="3" key="1">
    <citation type="submission" date="2014-05" db="EMBL/GenBank/DDBJ databases">
        <authorList>
            <person name="Kube M."/>
        </authorList>
    </citation>
    <scope>NUCLEOTIDE SEQUENCE [LARGE SCALE GENOMIC DNA]</scope>
</reference>
<evidence type="ECO:0000313" key="3">
    <source>
        <dbReference type="Proteomes" id="UP000032434"/>
    </source>
</evidence>
<protein>
    <submittedName>
        <fullName evidence="2">Uncharacterized protein</fullName>
    </submittedName>
</protein>